<evidence type="ECO:0000256" key="2">
    <source>
        <dbReference type="ARBA" id="ARBA00004123"/>
    </source>
</evidence>
<dbReference type="SUPFAM" id="SSF47807">
    <property type="entry name" value="5' to 3' exonuclease, C-terminal subdomain"/>
    <property type="match status" value="1"/>
</dbReference>
<evidence type="ECO:0000256" key="12">
    <source>
        <dbReference type="ARBA" id="ARBA00038112"/>
    </source>
</evidence>
<feature type="region of interest" description="Disordered" evidence="13">
    <location>
        <begin position="747"/>
        <end position="816"/>
    </location>
</feature>
<dbReference type="CDD" id="cd09868">
    <property type="entry name" value="PIN_XPG_RAD2"/>
    <property type="match status" value="1"/>
</dbReference>
<feature type="compositionally biased region" description="Basic and acidic residues" evidence="13">
    <location>
        <begin position="371"/>
        <end position="384"/>
    </location>
</feature>
<dbReference type="GO" id="GO:0006281">
    <property type="term" value="P:DNA repair"/>
    <property type="evidence" value="ECO:0007669"/>
    <property type="project" value="UniProtKB-KW"/>
</dbReference>
<evidence type="ECO:0000256" key="7">
    <source>
        <dbReference type="ARBA" id="ARBA00022763"/>
    </source>
</evidence>
<keyword evidence="9" id="KW-0460">Magnesium</keyword>
<feature type="region of interest" description="Disordered" evidence="13">
    <location>
        <begin position="844"/>
        <end position="876"/>
    </location>
</feature>
<dbReference type="InterPro" id="IPR006084">
    <property type="entry name" value="XPG/Rad2"/>
</dbReference>
<feature type="compositionally biased region" description="Basic and acidic residues" evidence="13">
    <location>
        <begin position="776"/>
        <end position="790"/>
    </location>
</feature>
<dbReference type="InterPro" id="IPR006086">
    <property type="entry name" value="XPG-I_dom"/>
</dbReference>
<evidence type="ECO:0000256" key="6">
    <source>
        <dbReference type="ARBA" id="ARBA00022759"/>
    </source>
</evidence>
<feature type="compositionally biased region" description="Polar residues" evidence="13">
    <location>
        <begin position="58"/>
        <end position="68"/>
    </location>
</feature>
<dbReference type="SUPFAM" id="SSF88723">
    <property type="entry name" value="PIN domain-like"/>
    <property type="match status" value="1"/>
</dbReference>
<evidence type="ECO:0000256" key="5">
    <source>
        <dbReference type="ARBA" id="ARBA00022723"/>
    </source>
</evidence>
<dbReference type="InterPro" id="IPR029060">
    <property type="entry name" value="PIN-like_dom_sf"/>
</dbReference>
<organism evidence="15 16">
    <name type="scientific">Oryctes borbonicus</name>
    <dbReference type="NCBI Taxonomy" id="1629725"/>
    <lineage>
        <taxon>Eukaryota</taxon>
        <taxon>Metazoa</taxon>
        <taxon>Ecdysozoa</taxon>
        <taxon>Arthropoda</taxon>
        <taxon>Hexapoda</taxon>
        <taxon>Insecta</taxon>
        <taxon>Pterygota</taxon>
        <taxon>Neoptera</taxon>
        <taxon>Endopterygota</taxon>
        <taxon>Coleoptera</taxon>
        <taxon>Polyphaga</taxon>
        <taxon>Scarabaeiformia</taxon>
        <taxon>Scarabaeidae</taxon>
        <taxon>Dynastinae</taxon>
        <taxon>Oryctes</taxon>
    </lineage>
</organism>
<proteinExistence type="inferred from homology"/>
<evidence type="ECO:0000256" key="11">
    <source>
        <dbReference type="ARBA" id="ARBA00023242"/>
    </source>
</evidence>
<feature type="region of interest" description="Disordered" evidence="13">
    <location>
        <begin position="413"/>
        <end position="444"/>
    </location>
</feature>
<dbReference type="GO" id="GO:0008821">
    <property type="term" value="F:crossover junction DNA endonuclease activity"/>
    <property type="evidence" value="ECO:0007669"/>
    <property type="project" value="UniProtKB-ARBA"/>
</dbReference>
<comment type="similarity">
    <text evidence="12">Belongs to the XPG/RAD2 endonuclease family. GEN subfamily.</text>
</comment>
<dbReference type="SMART" id="SM00484">
    <property type="entry name" value="XPGI"/>
    <property type="match status" value="1"/>
</dbReference>
<evidence type="ECO:0000256" key="8">
    <source>
        <dbReference type="ARBA" id="ARBA00022801"/>
    </source>
</evidence>
<keyword evidence="10" id="KW-0234">DNA repair</keyword>
<dbReference type="GO" id="GO:0046872">
    <property type="term" value="F:metal ion binding"/>
    <property type="evidence" value="ECO:0007669"/>
    <property type="project" value="UniProtKB-KW"/>
</dbReference>
<dbReference type="GO" id="GO:0017108">
    <property type="term" value="F:5'-flap endonuclease activity"/>
    <property type="evidence" value="ECO:0007669"/>
    <property type="project" value="UniProtKB-ARBA"/>
</dbReference>
<dbReference type="InterPro" id="IPR008918">
    <property type="entry name" value="HhH2"/>
</dbReference>
<keyword evidence="16" id="KW-1185">Reference proteome</keyword>
<dbReference type="Gene3D" id="3.40.50.1010">
    <property type="entry name" value="5'-nuclease"/>
    <property type="match status" value="1"/>
</dbReference>
<feature type="region of interest" description="Disordered" evidence="13">
    <location>
        <begin position="1"/>
        <end position="112"/>
    </location>
</feature>
<dbReference type="PRINTS" id="PR00853">
    <property type="entry name" value="XPGRADSUPER"/>
</dbReference>
<dbReference type="PROSITE" id="PS00842">
    <property type="entry name" value="XPG_2"/>
    <property type="match status" value="1"/>
</dbReference>
<name>A0A0T6AXL8_9SCAR</name>
<dbReference type="PANTHER" id="PTHR16171">
    <property type="entry name" value="DNA REPAIR PROTEIN COMPLEMENTING XP-G CELLS-RELATED"/>
    <property type="match status" value="1"/>
</dbReference>
<accession>A0A0T6AXL8</accession>
<feature type="region of interest" description="Disordered" evidence="13">
    <location>
        <begin position="231"/>
        <end position="310"/>
    </location>
</feature>
<comment type="caution">
    <text evidence="15">The sequence shown here is derived from an EMBL/GenBank/DDBJ whole genome shotgun (WGS) entry which is preliminary data.</text>
</comment>
<keyword evidence="6" id="KW-0255">Endonuclease</keyword>
<keyword evidence="3" id="KW-0597">Phosphoprotein</keyword>
<dbReference type="InterPro" id="IPR036279">
    <property type="entry name" value="5-3_exonuclease_C_sf"/>
</dbReference>
<dbReference type="GO" id="GO:0003697">
    <property type="term" value="F:single-stranded DNA binding"/>
    <property type="evidence" value="ECO:0007669"/>
    <property type="project" value="TreeGrafter"/>
</dbReference>
<gene>
    <name evidence="15" type="ORF">AMK59_6810</name>
</gene>
<dbReference type="GO" id="GO:0000400">
    <property type="term" value="F:four-way junction DNA binding"/>
    <property type="evidence" value="ECO:0007669"/>
    <property type="project" value="UniProtKB-ARBA"/>
</dbReference>
<feature type="domain" description="XPG-I" evidence="14">
    <location>
        <begin position="492"/>
        <end position="561"/>
    </location>
</feature>
<evidence type="ECO:0000259" key="14">
    <source>
        <dbReference type="SMART" id="SM00484"/>
    </source>
</evidence>
<evidence type="ECO:0000256" key="1">
    <source>
        <dbReference type="ARBA" id="ARBA00001946"/>
    </source>
</evidence>
<evidence type="ECO:0000256" key="4">
    <source>
        <dbReference type="ARBA" id="ARBA00022722"/>
    </source>
</evidence>
<feature type="region of interest" description="Disordered" evidence="13">
    <location>
        <begin position="371"/>
        <end position="400"/>
    </location>
</feature>
<keyword evidence="7" id="KW-0227">DNA damage</keyword>
<feature type="compositionally biased region" description="Polar residues" evidence="13">
    <location>
        <begin position="269"/>
        <end position="281"/>
    </location>
</feature>
<dbReference type="GO" id="GO:0005634">
    <property type="term" value="C:nucleus"/>
    <property type="evidence" value="ECO:0007669"/>
    <property type="project" value="UniProtKB-SubCell"/>
</dbReference>
<dbReference type="PANTHER" id="PTHR16171:SF7">
    <property type="entry name" value="DNA REPAIR PROTEIN RAD2"/>
    <property type="match status" value="1"/>
</dbReference>
<evidence type="ECO:0000256" key="13">
    <source>
        <dbReference type="SAM" id="MobiDB-lite"/>
    </source>
</evidence>
<feature type="compositionally biased region" description="Basic and acidic residues" evidence="13">
    <location>
        <begin position="414"/>
        <end position="434"/>
    </location>
</feature>
<keyword evidence="11" id="KW-0539">Nucleus</keyword>
<feature type="compositionally biased region" description="Basic and acidic residues" evidence="13">
    <location>
        <begin position="87"/>
        <end position="96"/>
    </location>
</feature>
<feature type="non-terminal residue" evidence="15">
    <location>
        <position position="1"/>
    </location>
</feature>
<sequence>KLKFDGDEPYLQQMSELPSRNKSKEDLCLESSESNLKNVDIVKNSDQGKSGLDKCETDLNQQTKSSPNDEVGNIHDFTDLKGITPKKASDSKKSESDNYENDLQEEVKLSLKDQPPELKIPVIENSEKELIAETSSYKSKSKADEEFERDLQIAIKLSLETEATSTSNDAFSTSGIFEVEEAHCSDSSDDETNSGLTDKVMASAKSYMTEYSNLTPAEILKIISCQSGVPKSKGNGDNIENNGKSSSNFGLNKNKVNLKKLLSKPSLSEGKSTSNNENTENFVKVSNDGASGRFETAPSPLISRNASETNSVELISDSDSEDDFLEIETPTIDVKKQDTNAKKGECMEITIKNVSTLEDDLFSDIFGEKSADDKTQLESSDKPSEAISNTTENCPEPRGNRINIIQNIVLSSNPEERNKNDSAKESELLKDILKPSKGNESTKSKLTTLDLKKLRTNLAKEASELMTEKSSKERLAGNITDQMCQEAQELLQLFGVPYIIAPMEAEAQCAFLDEINLTDGTITDDSDIWLFGGKTVYKNFFNQSKLVMEFQAEDIQHSFKLSRNEMILLALLVGSDYTTGIQGIGPVTALEILAAFPPPKDQLTLGHIHLLSGLREFRRWFNYNTNKSLKPTKMALRNKLRNIEISEQFPSLPVVQAYLKPTVETSDEQFSWQKPDMASLMEFARHKFGWNQTKSEEILKPVLRRLEDTAIQAKITNYFKTKHKIAGDLPQDKLSKRVKKALKNIGDKDSGSIEESVEVEKNKEKKGRTRKKGKKVEKEQDLPTVREIKRNPRKRKSKTPEKELDPATIDEDIKQLQQTKKLSRNKVKEMKIALNEMLLKAEKASANEEGASTSVSMGTRLHRKETIPQKEKEKADVLQKRLRAIEVLRKSKQGPGYIKKRQRNVREPKEDAELSENSDS</sequence>
<protein>
    <recommendedName>
        <fullName evidence="14">XPG-I domain-containing protein</fullName>
    </recommendedName>
</protein>
<dbReference type="SMART" id="SM00279">
    <property type="entry name" value="HhH2"/>
    <property type="match status" value="1"/>
</dbReference>
<reference evidence="15 16" key="1">
    <citation type="submission" date="2015-09" db="EMBL/GenBank/DDBJ databases">
        <title>Draft genome of the scarab beetle Oryctes borbonicus.</title>
        <authorList>
            <person name="Meyer J.M."/>
            <person name="Markov G.V."/>
            <person name="Baskaran P."/>
            <person name="Herrmann M."/>
            <person name="Sommer R.J."/>
            <person name="Roedelsperger C."/>
        </authorList>
    </citation>
    <scope>NUCLEOTIDE SEQUENCE [LARGE SCALE GENOMIC DNA]</scope>
    <source>
        <strain evidence="15">OB123</strain>
        <tissue evidence="15">Whole animal</tissue>
    </source>
</reference>
<keyword evidence="4" id="KW-0540">Nuclease</keyword>
<keyword evidence="5" id="KW-0479">Metal-binding</keyword>
<dbReference type="FunFam" id="1.10.150.20:FF:000030">
    <property type="entry name" value="Flap endonuclease GEN-like 1"/>
    <property type="match status" value="1"/>
</dbReference>
<comment type="subcellular location">
    <subcellularLocation>
        <location evidence="2">Nucleus</location>
    </subcellularLocation>
</comment>
<evidence type="ECO:0000256" key="3">
    <source>
        <dbReference type="ARBA" id="ARBA00022553"/>
    </source>
</evidence>
<dbReference type="CDD" id="cd09904">
    <property type="entry name" value="H3TH_XPG"/>
    <property type="match status" value="1"/>
</dbReference>
<dbReference type="OrthoDB" id="31113at2759"/>
<dbReference type="Gene3D" id="1.10.150.20">
    <property type="entry name" value="5' to 3' exonuclease, C-terminal subdomain"/>
    <property type="match status" value="1"/>
</dbReference>
<dbReference type="Pfam" id="PF00867">
    <property type="entry name" value="XPG_I"/>
    <property type="match status" value="1"/>
</dbReference>
<evidence type="ECO:0000256" key="10">
    <source>
        <dbReference type="ARBA" id="ARBA00023204"/>
    </source>
</evidence>
<evidence type="ECO:0000256" key="9">
    <source>
        <dbReference type="ARBA" id="ARBA00022842"/>
    </source>
</evidence>
<evidence type="ECO:0000313" key="16">
    <source>
        <dbReference type="Proteomes" id="UP000051574"/>
    </source>
</evidence>
<evidence type="ECO:0000313" key="15">
    <source>
        <dbReference type="EMBL" id="KRT79732.1"/>
    </source>
</evidence>
<dbReference type="AlphaFoldDB" id="A0A0T6AXL8"/>
<dbReference type="Proteomes" id="UP000051574">
    <property type="component" value="Unassembled WGS sequence"/>
</dbReference>
<dbReference type="InterPro" id="IPR019974">
    <property type="entry name" value="XPG_CS"/>
</dbReference>
<keyword evidence="8" id="KW-0378">Hydrolase</keyword>
<comment type="cofactor">
    <cofactor evidence="1">
        <name>Mg(2+)</name>
        <dbReference type="ChEBI" id="CHEBI:18420"/>
    </cofactor>
</comment>
<feature type="region of interest" description="Disordered" evidence="13">
    <location>
        <begin position="888"/>
        <end position="920"/>
    </location>
</feature>
<feature type="compositionally biased region" description="Polar residues" evidence="13">
    <location>
        <begin position="238"/>
        <end position="250"/>
    </location>
</feature>
<feature type="compositionally biased region" description="Basic and acidic residues" evidence="13">
    <location>
        <begin position="864"/>
        <end position="876"/>
    </location>
</feature>
<dbReference type="EMBL" id="LJIG01022597">
    <property type="protein sequence ID" value="KRT79732.1"/>
    <property type="molecule type" value="Genomic_DNA"/>
</dbReference>
<feature type="compositionally biased region" description="Basic residues" evidence="13">
    <location>
        <begin position="764"/>
        <end position="775"/>
    </location>
</feature>